<dbReference type="KEGG" id="csaz:Cs308_0080"/>
<keyword evidence="14" id="KW-1185">Reference proteome</keyword>
<evidence type="ECO:0000313" key="14">
    <source>
        <dbReference type="Proteomes" id="UP000078162"/>
    </source>
</evidence>
<proteinExistence type="inferred from homology"/>
<dbReference type="SUPFAM" id="SSF103515">
    <property type="entry name" value="Autotransporter"/>
    <property type="match status" value="1"/>
</dbReference>
<comment type="subcellular location">
    <subcellularLocation>
        <location evidence="2">Cell outer membrane</location>
        <topology evidence="2">Peripheral membrane protein</topology>
        <orientation evidence="2">Extracellular side</orientation>
    </subcellularLocation>
    <subcellularLocation>
        <location evidence="1">Secreted</location>
        <location evidence="1">Cell wall</location>
    </subcellularLocation>
</comment>
<evidence type="ECO:0000259" key="12">
    <source>
        <dbReference type="PROSITE" id="PS51208"/>
    </source>
</evidence>
<keyword evidence="8 11" id="KW-0732">Signal</keyword>
<dbReference type="InterPro" id="IPR011427">
    <property type="entry name" value="Polymorphic_membr_middle"/>
</dbReference>
<keyword evidence="7" id="KW-0812">Transmembrane</keyword>
<dbReference type="InterPro" id="IPR005546">
    <property type="entry name" value="Autotransporte_beta"/>
</dbReference>
<dbReference type="EMBL" id="CP014639">
    <property type="protein sequence ID" value="ANH78251.1"/>
    <property type="molecule type" value="Genomic_DNA"/>
</dbReference>
<dbReference type="SMART" id="SM00869">
    <property type="entry name" value="Autotransporter"/>
    <property type="match status" value="1"/>
</dbReference>
<comment type="similarity">
    <text evidence="3">Belongs to the PMP outer membrane protein family.</text>
</comment>
<evidence type="ECO:0000256" key="7">
    <source>
        <dbReference type="ARBA" id="ARBA00022692"/>
    </source>
</evidence>
<dbReference type="AlphaFoldDB" id="A0A1A9HV25"/>
<dbReference type="InterPro" id="IPR003368">
    <property type="entry name" value="POMP_repeat"/>
</dbReference>
<keyword evidence="5" id="KW-0134">Cell wall</keyword>
<dbReference type="InterPro" id="IPR036709">
    <property type="entry name" value="Autotransporte_beta_dom_sf"/>
</dbReference>
<keyword evidence="9" id="KW-0472">Membrane</keyword>
<dbReference type="STRING" id="1806891.Cs308_0080"/>
<dbReference type="PROSITE" id="PS51208">
    <property type="entry name" value="AUTOTRANSPORTER"/>
    <property type="match status" value="1"/>
</dbReference>
<name>A0A1A9HV25_9CHLA</name>
<reference evidence="14" key="1">
    <citation type="submission" date="2016-03" db="EMBL/GenBank/DDBJ databases">
        <title>Culture-independent genomics supports pathogen discovery for uncultivable bacteria within the genus Chlamydia.</title>
        <authorList>
            <person name="Taylor-Brown A."/>
            <person name="Bachmann N.L."/>
            <person name="Borel N."/>
            <person name="Polkinghorne A."/>
        </authorList>
    </citation>
    <scope>NUCLEOTIDE SEQUENCE [LARGE SCALE GENOMIC DNA]</scope>
    <source>
        <strain evidence="14">2742-308</strain>
    </source>
</reference>
<dbReference type="Pfam" id="PF02415">
    <property type="entry name" value="Chlam_PMP"/>
    <property type="match status" value="1"/>
</dbReference>
<feature type="domain" description="Autotransporter" evidence="12">
    <location>
        <begin position="698"/>
        <end position="980"/>
    </location>
</feature>
<evidence type="ECO:0000256" key="1">
    <source>
        <dbReference type="ARBA" id="ARBA00004191"/>
    </source>
</evidence>
<dbReference type="Pfam" id="PF07548">
    <property type="entry name" value="ChlamPMP_M"/>
    <property type="match status" value="1"/>
</dbReference>
<dbReference type="GO" id="GO:0009279">
    <property type="term" value="C:cell outer membrane"/>
    <property type="evidence" value="ECO:0007669"/>
    <property type="project" value="UniProtKB-SubCell"/>
</dbReference>
<keyword evidence="4" id="KW-1134">Transmembrane beta strand</keyword>
<accession>A0A1A9HV25</accession>
<protein>
    <submittedName>
        <fullName evidence="13">Polymorphic membrane protein G family</fullName>
    </submittedName>
</protein>
<feature type="chain" id="PRO_5008389503" evidence="11">
    <location>
        <begin position="21"/>
        <end position="980"/>
    </location>
</feature>
<organism evidence="13 14">
    <name type="scientific">Candidatus Chlamydia sanziniae</name>
    <dbReference type="NCBI Taxonomy" id="1806891"/>
    <lineage>
        <taxon>Bacteria</taxon>
        <taxon>Pseudomonadati</taxon>
        <taxon>Chlamydiota</taxon>
        <taxon>Chlamydiia</taxon>
        <taxon>Chlamydiales</taxon>
        <taxon>Chlamydiaceae</taxon>
        <taxon>Chlamydia/Chlamydophila group</taxon>
        <taxon>Chlamydia</taxon>
    </lineage>
</organism>
<gene>
    <name evidence="13" type="ORF">Cs308_0080</name>
</gene>
<dbReference type="PATRIC" id="fig|1806891.3.peg.76"/>
<evidence type="ECO:0000256" key="10">
    <source>
        <dbReference type="ARBA" id="ARBA00023237"/>
    </source>
</evidence>
<evidence type="ECO:0000256" key="5">
    <source>
        <dbReference type="ARBA" id="ARBA00022512"/>
    </source>
</evidence>
<evidence type="ECO:0000256" key="8">
    <source>
        <dbReference type="ARBA" id="ARBA00022729"/>
    </source>
</evidence>
<evidence type="ECO:0000256" key="11">
    <source>
        <dbReference type="SAM" id="SignalP"/>
    </source>
</evidence>
<feature type="signal peptide" evidence="11">
    <location>
        <begin position="1"/>
        <end position="20"/>
    </location>
</feature>
<evidence type="ECO:0000256" key="9">
    <source>
        <dbReference type="ARBA" id="ARBA00023136"/>
    </source>
</evidence>
<evidence type="ECO:0000256" key="6">
    <source>
        <dbReference type="ARBA" id="ARBA00022525"/>
    </source>
</evidence>
<evidence type="ECO:0000256" key="3">
    <source>
        <dbReference type="ARBA" id="ARBA00007542"/>
    </source>
</evidence>
<dbReference type="Proteomes" id="UP000078162">
    <property type="component" value="Chromosome"/>
</dbReference>
<evidence type="ECO:0000256" key="4">
    <source>
        <dbReference type="ARBA" id="ARBA00022452"/>
    </source>
</evidence>
<dbReference type="NCBIfam" id="TIGR01376">
    <property type="entry name" value="POMP_repeat"/>
    <property type="match status" value="2"/>
</dbReference>
<evidence type="ECO:0000256" key="2">
    <source>
        <dbReference type="ARBA" id="ARBA00004416"/>
    </source>
</evidence>
<keyword evidence="6" id="KW-0964">Secreted</keyword>
<evidence type="ECO:0000313" key="13">
    <source>
        <dbReference type="EMBL" id="ANH78251.1"/>
    </source>
</evidence>
<sequence>MFLRKCLTSTALIMPFTMQAIEIFMPSGNFDGLQGSLFPYTTLANPEGTTARFSGDLFIANVDDSISRTASSCFSNTKGALTAIGKGSTLSFTNIRTSTNGAAISNLVTDSPETYSLSFFGFKRLIFSNCEALTSDTATAGKTLVHSSAIYSTTPTIFKNNSTILFQHNRSAGSGSSINATSITLQGTEHSIIFKANGSITFGGVLTSTGPITFTKNTAPILFDSNAAAIYGGAIFLGVPTASLTSLGNRQGLTFLNNSARTGGAIFSYGNLTFTDNNQLIFWNNTASPENSVLPLPTTVPPIIAGYGGAIYCTDRPTRESEEAGTTPRVTLKGEQYITFKTNVSALEGGAIYGKKIFILSNGPTNFTRNISGKGAAIAIASSGELSLSADQGNIIFNENVTVKQGSSVTVTRNAIHFNENAKFALLGAGTDHGVFFYDPITSASLASGTTAPNLIINPKPVGNANINYQGRIVFSGETLTPGQIGNADNSTSTLHQKVTLQGGTLALKKGATLAVHTLIQEENSTIIMDAGTTLATTDGTTDKNTDGNIILTNLVINLRSLDATKVARVDVRSTSGTLTLSGSLGLIDDKEDFYENHGLLNQESLTLPIVELKTSTGTSTLSDFSLNPAGYTTSPYGYQGSWKLTWDATNKRVMGTWTKAGYIPSPRRLAPLVPNSLWGNLVDLRVVNQVATAGSDGFSYSKGFCLTGISNFFHSDRSAEARAYRHMSGGYLITANSQTVSDSIFGIGFGQLFTKSKDYLIANAQSKVYFGTVYSSFTQPLWFSTGVFSSFSARISYSRSNENLKTPYTNFTKGRASWSNNCWLGEFGGSFPIILSSPLLNLKQIVPFIQGEVAYAHHGKFQEKGTEGRVFNPGRLINVAIPLGIRLDKNSHRRPDFYSIMIAYVPDVYRRNPNCMTTLSINGAAWTSVATNLARHALRIQASSHTSVNNNIELFGHGGCDIRTTSCQYTLDVGSKLRF</sequence>
<keyword evidence="10" id="KW-0998">Cell outer membrane</keyword>